<dbReference type="GO" id="GO:0020037">
    <property type="term" value="F:heme binding"/>
    <property type="evidence" value="ECO:0007669"/>
    <property type="project" value="InterPro"/>
</dbReference>
<evidence type="ECO:0000313" key="8">
    <source>
        <dbReference type="Proteomes" id="UP000019471"/>
    </source>
</evidence>
<evidence type="ECO:0000256" key="4">
    <source>
        <dbReference type="ARBA" id="ARBA00023004"/>
    </source>
</evidence>
<dbReference type="GO" id="GO:0005506">
    <property type="term" value="F:iron ion binding"/>
    <property type="evidence" value="ECO:0007669"/>
    <property type="project" value="InterPro"/>
</dbReference>
<evidence type="ECO:0000256" key="1">
    <source>
        <dbReference type="ARBA" id="ARBA00001971"/>
    </source>
</evidence>
<dbReference type="CDD" id="cd11060">
    <property type="entry name" value="CYP57A1-like"/>
    <property type="match status" value="1"/>
</dbReference>
<dbReference type="InterPro" id="IPR036396">
    <property type="entry name" value="Cyt_P450_sf"/>
</dbReference>
<dbReference type="Proteomes" id="UP000019471">
    <property type="component" value="Unassembled WGS sequence"/>
</dbReference>
<dbReference type="SUPFAM" id="SSF48264">
    <property type="entry name" value="Cytochrome P450"/>
    <property type="match status" value="1"/>
</dbReference>
<keyword evidence="8" id="KW-1185">Reference proteome</keyword>
<name>W9XQG5_9EURO</name>
<dbReference type="STRING" id="1182543.W9XQG5"/>
<dbReference type="InterPro" id="IPR050121">
    <property type="entry name" value="Cytochrome_P450_monoxygenase"/>
</dbReference>
<dbReference type="HOGENOM" id="CLU_001570_14_0_1"/>
<comment type="cofactor">
    <cofactor evidence="1 5">
        <name>heme</name>
        <dbReference type="ChEBI" id="CHEBI:30413"/>
    </cofactor>
</comment>
<dbReference type="InterPro" id="IPR002403">
    <property type="entry name" value="Cyt_P450_E_grp-IV"/>
</dbReference>
<keyword evidence="5" id="KW-0349">Heme</keyword>
<dbReference type="Gene3D" id="1.10.630.10">
    <property type="entry name" value="Cytochrome P450"/>
    <property type="match status" value="1"/>
</dbReference>
<dbReference type="Pfam" id="PF00067">
    <property type="entry name" value="p450"/>
    <property type="match status" value="1"/>
</dbReference>
<feature type="transmembrane region" description="Helical" evidence="6">
    <location>
        <begin position="6"/>
        <end position="25"/>
    </location>
</feature>
<evidence type="ECO:0000313" key="7">
    <source>
        <dbReference type="EMBL" id="EXJ72574.1"/>
    </source>
</evidence>
<evidence type="ECO:0000256" key="3">
    <source>
        <dbReference type="ARBA" id="ARBA00022723"/>
    </source>
</evidence>
<dbReference type="PRINTS" id="PR00385">
    <property type="entry name" value="P450"/>
</dbReference>
<keyword evidence="6" id="KW-0812">Transmembrane</keyword>
<dbReference type="GeneID" id="19188448"/>
<dbReference type="InterPro" id="IPR001128">
    <property type="entry name" value="Cyt_P450"/>
</dbReference>
<dbReference type="PRINTS" id="PR00465">
    <property type="entry name" value="EP450IV"/>
</dbReference>
<dbReference type="GO" id="GO:0004497">
    <property type="term" value="F:monooxygenase activity"/>
    <property type="evidence" value="ECO:0007669"/>
    <property type="project" value="InterPro"/>
</dbReference>
<evidence type="ECO:0000256" key="2">
    <source>
        <dbReference type="ARBA" id="ARBA00010617"/>
    </source>
</evidence>
<keyword evidence="3 5" id="KW-0479">Metal-binding</keyword>
<comment type="similarity">
    <text evidence="2">Belongs to the cytochrome P450 family.</text>
</comment>
<dbReference type="AlphaFoldDB" id="W9XQG5"/>
<evidence type="ECO:0000256" key="6">
    <source>
        <dbReference type="SAM" id="Phobius"/>
    </source>
</evidence>
<keyword evidence="4 5" id="KW-0408">Iron</keyword>
<feature type="binding site" description="axial binding residue" evidence="5">
    <location>
        <position position="461"/>
    </location>
    <ligand>
        <name>heme</name>
        <dbReference type="ChEBI" id="CHEBI:30413"/>
    </ligand>
    <ligandPart>
        <name>Fe</name>
        <dbReference type="ChEBI" id="CHEBI:18248"/>
    </ligandPart>
</feature>
<dbReference type="PANTHER" id="PTHR24305:SF168">
    <property type="entry name" value="P450, PUTATIVE (EUROFUNG)-RELATED"/>
    <property type="match status" value="1"/>
</dbReference>
<dbReference type="OrthoDB" id="3934656at2759"/>
<dbReference type="GO" id="GO:0016705">
    <property type="term" value="F:oxidoreductase activity, acting on paired donors, with incorporation or reduction of molecular oxygen"/>
    <property type="evidence" value="ECO:0007669"/>
    <property type="project" value="InterPro"/>
</dbReference>
<dbReference type="RefSeq" id="XP_007742521.1">
    <property type="nucleotide sequence ID" value="XM_007744331.1"/>
</dbReference>
<dbReference type="eggNOG" id="KOG0158">
    <property type="taxonomic scope" value="Eukaryota"/>
</dbReference>
<keyword evidence="6" id="KW-1133">Transmembrane helix</keyword>
<keyword evidence="6" id="KW-0472">Membrane</keyword>
<proteinExistence type="inferred from homology"/>
<evidence type="ECO:0008006" key="9">
    <source>
        <dbReference type="Google" id="ProtNLM"/>
    </source>
</evidence>
<accession>W9XQG5</accession>
<organism evidence="7 8">
    <name type="scientific">Cladophialophora psammophila CBS 110553</name>
    <dbReference type="NCBI Taxonomy" id="1182543"/>
    <lineage>
        <taxon>Eukaryota</taxon>
        <taxon>Fungi</taxon>
        <taxon>Dikarya</taxon>
        <taxon>Ascomycota</taxon>
        <taxon>Pezizomycotina</taxon>
        <taxon>Eurotiomycetes</taxon>
        <taxon>Chaetothyriomycetidae</taxon>
        <taxon>Chaetothyriales</taxon>
        <taxon>Herpotrichiellaceae</taxon>
        <taxon>Cladophialophora</taxon>
    </lineage>
</organism>
<dbReference type="PANTHER" id="PTHR24305">
    <property type="entry name" value="CYTOCHROME P450"/>
    <property type="match status" value="1"/>
</dbReference>
<dbReference type="EMBL" id="AMGX01000005">
    <property type="protein sequence ID" value="EXJ72574.1"/>
    <property type="molecule type" value="Genomic_DNA"/>
</dbReference>
<reference evidence="7 8" key="1">
    <citation type="submission" date="2013-03" db="EMBL/GenBank/DDBJ databases">
        <title>The Genome Sequence of Cladophialophora psammophila CBS 110553.</title>
        <authorList>
            <consortium name="The Broad Institute Genomics Platform"/>
            <person name="Cuomo C."/>
            <person name="de Hoog S."/>
            <person name="Gorbushina A."/>
            <person name="Walker B."/>
            <person name="Young S.K."/>
            <person name="Zeng Q."/>
            <person name="Gargeya S."/>
            <person name="Fitzgerald M."/>
            <person name="Haas B."/>
            <person name="Abouelleil A."/>
            <person name="Allen A.W."/>
            <person name="Alvarado L."/>
            <person name="Arachchi H.M."/>
            <person name="Berlin A.M."/>
            <person name="Chapman S.B."/>
            <person name="Gainer-Dewar J."/>
            <person name="Goldberg J."/>
            <person name="Griggs A."/>
            <person name="Gujja S."/>
            <person name="Hansen M."/>
            <person name="Howarth C."/>
            <person name="Imamovic A."/>
            <person name="Ireland A."/>
            <person name="Larimer J."/>
            <person name="McCowan C."/>
            <person name="Murphy C."/>
            <person name="Pearson M."/>
            <person name="Poon T.W."/>
            <person name="Priest M."/>
            <person name="Roberts A."/>
            <person name="Saif S."/>
            <person name="Shea T."/>
            <person name="Sisk P."/>
            <person name="Sykes S."/>
            <person name="Wortman J."/>
            <person name="Nusbaum C."/>
            <person name="Birren B."/>
        </authorList>
    </citation>
    <scope>NUCLEOTIDE SEQUENCE [LARGE SCALE GENOMIC DNA]</scope>
    <source>
        <strain evidence="7 8">CBS 110553</strain>
    </source>
</reference>
<comment type="caution">
    <text evidence="7">The sequence shown here is derived from an EMBL/GenBank/DDBJ whole genome shotgun (WGS) entry which is preliminary data.</text>
</comment>
<protein>
    <recommendedName>
        <fullName evidence="9">Cytochrome P450 oxidoreductase</fullName>
    </recommendedName>
</protein>
<sequence length="516" mass="58354">MATLIAGNLVGYLTLFLVLVLFTYVRSWQRLRHIPGPPSWGWSVLPLFRLHVHGAIYDKFGELNRQYGPLVRIAPNTLLVADPDVLRRMSAVRSPYTRADWYIAMRLNPGQDNVLAQRDEEKHDDLRRRMMAGYSGKENLALERDIDDCVLDLVRLIERKYLPSPGREHQPVPMDLARKIQFFTSDVMSKLSFDAKFHDLRDDNDNLGYIHEVETMFPNIFCTCTIPKVIEFLTNIGFLGLFAPSANSKLGLGKVLAITREQTAKRFDSEGKPKGDYNDMLGSFIRHGLTKEEAESESVMQLAAGSDTSATGMRATLRCIISSPMAYVKLMVEIDEAIASGKIPSDENQVVSNSNAKELPYLQACIKEGLRWYPPIAGMLAKKVPRAGDKVCGYFVPGGTSMAYSAKAVHHSAALFGPDEYAFRPERWILTKDGGDEPSVEKLKAMEQNNELIFGYGKYQCLGKSVALIELNKIYVELLRRFQFSLMDPLDVWKTKCFGIHLQKDMWVTVKRRPKE</sequence>
<gene>
    <name evidence="7" type="ORF">A1O5_03720</name>
</gene>
<evidence type="ECO:0000256" key="5">
    <source>
        <dbReference type="PIRSR" id="PIRSR602403-1"/>
    </source>
</evidence>